<organism evidence="1 2">
    <name type="scientific">Plakobranchus ocellatus</name>
    <dbReference type="NCBI Taxonomy" id="259542"/>
    <lineage>
        <taxon>Eukaryota</taxon>
        <taxon>Metazoa</taxon>
        <taxon>Spiralia</taxon>
        <taxon>Lophotrochozoa</taxon>
        <taxon>Mollusca</taxon>
        <taxon>Gastropoda</taxon>
        <taxon>Heterobranchia</taxon>
        <taxon>Euthyneura</taxon>
        <taxon>Panpulmonata</taxon>
        <taxon>Sacoglossa</taxon>
        <taxon>Placobranchoidea</taxon>
        <taxon>Plakobranchidae</taxon>
        <taxon>Plakobranchus</taxon>
    </lineage>
</organism>
<evidence type="ECO:0000313" key="1">
    <source>
        <dbReference type="EMBL" id="GFN92794.1"/>
    </source>
</evidence>
<proteinExistence type="predicted"/>
<accession>A0AAV3ZB85</accession>
<sequence length="214" mass="23803">MARSVHHLLPSFLWFKKSLHSFWYLILHFYFFLPSHSSPPPPSIPPFIVSSPYPSILKPQSKKKNAQNFCSTTLSHGAGPALRDFPLLGKGPHSIDALGVSPRFSSESPYEWLACEDHRATGRCLDRARSMMGETPLQPLQPLQGLGTHRNCHHQQPTESLLSEPPPLLPLLLQQLAFASTRLLLLASIDAGDVQVYEISKDKDGCIGNSNLYL</sequence>
<reference evidence="1 2" key="1">
    <citation type="journal article" date="2021" name="Elife">
        <title>Chloroplast acquisition without the gene transfer in kleptoplastic sea slugs, Plakobranchus ocellatus.</title>
        <authorList>
            <person name="Maeda T."/>
            <person name="Takahashi S."/>
            <person name="Yoshida T."/>
            <person name="Shimamura S."/>
            <person name="Takaki Y."/>
            <person name="Nagai Y."/>
            <person name="Toyoda A."/>
            <person name="Suzuki Y."/>
            <person name="Arimoto A."/>
            <person name="Ishii H."/>
            <person name="Satoh N."/>
            <person name="Nishiyama T."/>
            <person name="Hasebe M."/>
            <person name="Maruyama T."/>
            <person name="Minagawa J."/>
            <person name="Obokata J."/>
            <person name="Shigenobu S."/>
        </authorList>
    </citation>
    <scope>NUCLEOTIDE SEQUENCE [LARGE SCALE GENOMIC DNA]</scope>
</reference>
<evidence type="ECO:0000313" key="2">
    <source>
        <dbReference type="Proteomes" id="UP000735302"/>
    </source>
</evidence>
<dbReference type="AlphaFoldDB" id="A0AAV3ZB85"/>
<dbReference type="EMBL" id="BLXT01002298">
    <property type="protein sequence ID" value="GFN92794.1"/>
    <property type="molecule type" value="Genomic_DNA"/>
</dbReference>
<keyword evidence="2" id="KW-1185">Reference proteome</keyword>
<comment type="caution">
    <text evidence="1">The sequence shown here is derived from an EMBL/GenBank/DDBJ whole genome shotgun (WGS) entry which is preliminary data.</text>
</comment>
<dbReference type="Proteomes" id="UP000735302">
    <property type="component" value="Unassembled WGS sequence"/>
</dbReference>
<gene>
    <name evidence="1" type="ORF">PoB_001930000</name>
</gene>
<name>A0AAV3ZB85_9GAST</name>
<protein>
    <submittedName>
        <fullName evidence="1">Uncharacterized protein</fullName>
    </submittedName>
</protein>